<reference evidence="1" key="1">
    <citation type="submission" date="2021-01" db="EMBL/GenBank/DDBJ databases">
        <authorList>
            <consortium name="Genoscope - CEA"/>
            <person name="William W."/>
        </authorList>
    </citation>
    <scope>NUCLEOTIDE SEQUENCE</scope>
</reference>
<evidence type="ECO:0000313" key="1">
    <source>
        <dbReference type="EMBL" id="CAD8211939.1"/>
    </source>
</evidence>
<organism evidence="1 2">
    <name type="scientific">Paramecium pentaurelia</name>
    <dbReference type="NCBI Taxonomy" id="43138"/>
    <lineage>
        <taxon>Eukaryota</taxon>
        <taxon>Sar</taxon>
        <taxon>Alveolata</taxon>
        <taxon>Ciliophora</taxon>
        <taxon>Intramacronucleata</taxon>
        <taxon>Oligohymenophorea</taxon>
        <taxon>Peniculida</taxon>
        <taxon>Parameciidae</taxon>
        <taxon>Paramecium</taxon>
    </lineage>
</organism>
<comment type="caution">
    <text evidence="1">The sequence shown here is derived from an EMBL/GenBank/DDBJ whole genome shotgun (WGS) entry which is preliminary data.</text>
</comment>
<name>A0A8S1YDV5_9CILI</name>
<proteinExistence type="predicted"/>
<keyword evidence="2" id="KW-1185">Reference proteome</keyword>
<protein>
    <submittedName>
        <fullName evidence="1">Uncharacterized protein</fullName>
    </submittedName>
</protein>
<dbReference type="Proteomes" id="UP000689195">
    <property type="component" value="Unassembled WGS sequence"/>
</dbReference>
<dbReference type="EMBL" id="CAJJDO010000166">
    <property type="protein sequence ID" value="CAD8211939.1"/>
    <property type="molecule type" value="Genomic_DNA"/>
</dbReference>
<gene>
    <name evidence="1" type="ORF">PPENT_87.1.T1660004</name>
</gene>
<accession>A0A8S1YDV5</accession>
<dbReference type="AlphaFoldDB" id="A0A8S1YDV5"/>
<sequence length="34" mass="4248">MVTFTLFTVFTVTPAQIQDFRKWKYFYYQSKSQF</sequence>
<evidence type="ECO:0000313" key="2">
    <source>
        <dbReference type="Proteomes" id="UP000689195"/>
    </source>
</evidence>